<evidence type="ECO:0000313" key="2">
    <source>
        <dbReference type="Proteomes" id="UP000481109"/>
    </source>
</evidence>
<proteinExistence type="predicted"/>
<evidence type="ECO:0000313" key="1">
    <source>
        <dbReference type="EMBL" id="NGO76321.1"/>
    </source>
</evidence>
<reference evidence="1 2" key="1">
    <citation type="submission" date="2020-02" db="EMBL/GenBank/DDBJ databases">
        <title>Whole-genome analyses of novel actinobacteria.</title>
        <authorList>
            <person name="Sahin N."/>
            <person name="Tokatli A."/>
        </authorList>
    </citation>
    <scope>NUCLEOTIDE SEQUENCE [LARGE SCALE GENOMIC DNA]</scope>
    <source>
        <strain evidence="1 2">YC504</strain>
    </source>
</reference>
<dbReference type="RefSeq" id="WP_165331820.1">
    <property type="nucleotide sequence ID" value="NZ_JAAKZW010000032.1"/>
</dbReference>
<dbReference type="AlphaFoldDB" id="A0A6G4XI55"/>
<gene>
    <name evidence="1" type="ORF">G6045_11710</name>
</gene>
<accession>A0A6G4XI55</accession>
<sequence>MMLTRASCPVRFINCECTLNDTRLIVHGRKGKAQQLKGTDISSVTPRMGMFAPKVVRIGIGATVALQIFCSSRDEVREVGRLVDEAMMA</sequence>
<comment type="caution">
    <text evidence="1">The sequence shown here is derived from an EMBL/GenBank/DDBJ whole genome shotgun (WGS) entry which is preliminary data.</text>
</comment>
<keyword evidence="2" id="KW-1185">Reference proteome</keyword>
<protein>
    <submittedName>
        <fullName evidence="1">Uncharacterized protein</fullName>
    </submittedName>
</protein>
<name>A0A6G4XI55_9ACTN</name>
<organism evidence="1 2">
    <name type="scientific">Streptomyces mesophilus</name>
    <dbReference type="NCBI Taxonomy" id="1775132"/>
    <lineage>
        <taxon>Bacteria</taxon>
        <taxon>Bacillati</taxon>
        <taxon>Actinomycetota</taxon>
        <taxon>Actinomycetes</taxon>
        <taxon>Kitasatosporales</taxon>
        <taxon>Streptomycetaceae</taxon>
        <taxon>Streptomyces</taxon>
    </lineage>
</organism>
<dbReference type="Proteomes" id="UP000481109">
    <property type="component" value="Unassembled WGS sequence"/>
</dbReference>
<dbReference type="EMBL" id="JAAKZW010000032">
    <property type="protein sequence ID" value="NGO76321.1"/>
    <property type="molecule type" value="Genomic_DNA"/>
</dbReference>